<proteinExistence type="predicted"/>
<protein>
    <submittedName>
        <fullName evidence="1">Integrase</fullName>
    </submittedName>
</protein>
<dbReference type="Proteomes" id="UP000252698">
    <property type="component" value="Chromosome"/>
</dbReference>
<gene>
    <name evidence="1" type="ORF">C5746_00030</name>
    <name evidence="2" type="ORF">C5746_43205</name>
</gene>
<evidence type="ECO:0000313" key="1">
    <source>
        <dbReference type="EMBL" id="AXE75662.1"/>
    </source>
</evidence>
<reference evidence="1 3" key="1">
    <citation type="journal article" date="2018" name="Front. Microbiol.">
        <title>Genome Sequencing of Streptomyces atratus SCSIOZH16 and Activation Production of Nocardamine via Metabolic Engineering.</title>
        <authorList>
            <person name="Li Y."/>
            <person name="Zhang C."/>
            <person name="Liu C."/>
            <person name="Ju J."/>
            <person name="Ma J."/>
        </authorList>
    </citation>
    <scope>NUCLEOTIDE SEQUENCE [LARGE SCALE GENOMIC DNA]</scope>
    <source>
        <strain evidence="1 3">SCSIO_ZH16</strain>
    </source>
</reference>
<dbReference type="AlphaFoldDB" id="A0A2Z5J5T6"/>
<dbReference type="KEGG" id="sata:C5746_00030"/>
<name>A0A2Z5J5T6_STRAR</name>
<dbReference type="GO" id="GO:0003677">
    <property type="term" value="F:DNA binding"/>
    <property type="evidence" value="ECO:0007669"/>
    <property type="project" value="InterPro"/>
</dbReference>
<dbReference type="RefSeq" id="WP_114242332.1">
    <property type="nucleotide sequence ID" value="NZ_CP027306.1"/>
</dbReference>
<evidence type="ECO:0000313" key="3">
    <source>
        <dbReference type="Proteomes" id="UP000252698"/>
    </source>
</evidence>
<dbReference type="EMBL" id="CP027306">
    <property type="protein sequence ID" value="AXE82505.1"/>
    <property type="molecule type" value="Genomic_DNA"/>
</dbReference>
<dbReference type="SUPFAM" id="SSF56349">
    <property type="entry name" value="DNA breaking-rejoining enzymes"/>
    <property type="match status" value="1"/>
</dbReference>
<organism evidence="1 3">
    <name type="scientific">Streptomyces atratus</name>
    <dbReference type="NCBI Taxonomy" id="1893"/>
    <lineage>
        <taxon>Bacteria</taxon>
        <taxon>Bacillati</taxon>
        <taxon>Actinomycetota</taxon>
        <taxon>Actinomycetes</taxon>
        <taxon>Kitasatosporales</taxon>
        <taxon>Streptomycetaceae</taxon>
        <taxon>Streptomyces</taxon>
    </lineage>
</organism>
<sequence>MPAVPSWWDAFTTHLLTHRHPFYAGDIVTHTARLILDTHTTDPRTLLDHALHSNPRLVRPLTDFFHAHHLQDAPKAVEETTAAARRERRIEAVPAPLRPAVRGFAQTLLAQRERAAALGLRANQLKTIEIRLDTVRDLSLHATGRGRQTWASLTTADLEAFLAGNAARRASWLAGLRQFFAHAQRTGAVLHNPAAPLDAPQPRGFRGATLTLDEQRTLYHRWNGPGEMHPHEAFIGLAALLHAATTTELRLLTLDHLTPARHAVRFPGRSVDLVLDGATWKALKGCLAHRASLGTDNPHVLVTRLTRATQGPAGAAHIRDSLTPVGLLPRILCSTRLLTLAAELGIKQLTAALGMSYAGAAHYA</sequence>
<dbReference type="KEGG" id="sata:C5746_43205"/>
<accession>A0A2Z5J5T6</accession>
<dbReference type="GeneID" id="95524971"/>
<evidence type="ECO:0000313" key="2">
    <source>
        <dbReference type="EMBL" id="AXE82505.1"/>
    </source>
</evidence>
<dbReference type="EMBL" id="CP027306">
    <property type="protein sequence ID" value="AXE75662.1"/>
    <property type="molecule type" value="Genomic_DNA"/>
</dbReference>
<dbReference type="InterPro" id="IPR011010">
    <property type="entry name" value="DNA_brk_join_enz"/>
</dbReference>